<accession>E6PFA0</accession>
<dbReference type="Gene3D" id="3.30.450.40">
    <property type="match status" value="1"/>
</dbReference>
<dbReference type="InterPro" id="IPR000160">
    <property type="entry name" value="GGDEF_dom"/>
</dbReference>
<dbReference type="AlphaFoldDB" id="E6PFA0"/>
<dbReference type="SUPFAM" id="SSF55073">
    <property type="entry name" value="Nucleotide cyclase"/>
    <property type="match status" value="1"/>
</dbReference>
<dbReference type="PANTHER" id="PTHR45138:SF9">
    <property type="entry name" value="DIGUANYLATE CYCLASE DGCM-RELATED"/>
    <property type="match status" value="1"/>
</dbReference>
<dbReference type="InterPro" id="IPR043128">
    <property type="entry name" value="Rev_trsase/Diguanyl_cyclase"/>
</dbReference>
<organism evidence="2">
    <name type="scientific">mine drainage metagenome</name>
    <dbReference type="NCBI Taxonomy" id="410659"/>
    <lineage>
        <taxon>unclassified sequences</taxon>
        <taxon>metagenomes</taxon>
        <taxon>ecological metagenomes</taxon>
    </lineage>
</organism>
<dbReference type="PANTHER" id="PTHR45138">
    <property type="entry name" value="REGULATORY COMPONENTS OF SENSORY TRANSDUCTION SYSTEM"/>
    <property type="match status" value="1"/>
</dbReference>
<dbReference type="GO" id="GO:1902201">
    <property type="term" value="P:negative regulation of bacterial-type flagellum-dependent cell motility"/>
    <property type="evidence" value="ECO:0007669"/>
    <property type="project" value="TreeGrafter"/>
</dbReference>
<comment type="caution">
    <text evidence="2">The sequence shown here is derived from an EMBL/GenBank/DDBJ whole genome shotgun (WGS) entry which is preliminary data.</text>
</comment>
<dbReference type="InterPro" id="IPR029787">
    <property type="entry name" value="Nucleotide_cyclase"/>
</dbReference>
<dbReference type="EMBL" id="CABL01000005">
    <property type="protein sequence ID" value="CBH75136.1"/>
    <property type="molecule type" value="Genomic_DNA"/>
</dbReference>
<reference evidence="2" key="1">
    <citation type="submission" date="2009-10" db="EMBL/GenBank/DDBJ databases">
        <title>Diversity of trophic interactions inside an arsenic-rich microbial ecosystem.</title>
        <authorList>
            <person name="Bertin P.N."/>
            <person name="Heinrich-Salmeron A."/>
            <person name="Pelletier E."/>
            <person name="Goulhen-Chollet F."/>
            <person name="Arsene-Ploetze F."/>
            <person name="Gallien S."/>
            <person name="Calteau A."/>
            <person name="Vallenet D."/>
            <person name="Casiot C."/>
            <person name="Chane-Woon-Ming B."/>
            <person name="Giloteaux L."/>
            <person name="Barakat M."/>
            <person name="Bonnefoy V."/>
            <person name="Bruneel O."/>
            <person name="Chandler M."/>
            <person name="Cleiss J."/>
            <person name="Duran R."/>
            <person name="Elbaz-Poulichet F."/>
            <person name="Fonknechten N."/>
            <person name="Lauga B."/>
            <person name="Mornico D."/>
            <person name="Ortet P."/>
            <person name="Schaeffer C."/>
            <person name="Siguier P."/>
            <person name="Alexander Thil Smith A."/>
            <person name="Van Dorsselaer A."/>
            <person name="Weissenbach J."/>
            <person name="Medigue C."/>
            <person name="Le Paslier D."/>
        </authorList>
    </citation>
    <scope>NUCLEOTIDE SEQUENCE</scope>
</reference>
<proteinExistence type="predicted"/>
<dbReference type="GO" id="GO:0005886">
    <property type="term" value="C:plasma membrane"/>
    <property type="evidence" value="ECO:0007669"/>
    <property type="project" value="TreeGrafter"/>
</dbReference>
<dbReference type="FunFam" id="3.30.70.270:FF:000001">
    <property type="entry name" value="Diguanylate cyclase domain protein"/>
    <property type="match status" value="1"/>
</dbReference>
<dbReference type="CDD" id="cd01949">
    <property type="entry name" value="GGDEF"/>
    <property type="match status" value="1"/>
</dbReference>
<dbReference type="GO" id="GO:0043709">
    <property type="term" value="P:cell adhesion involved in single-species biofilm formation"/>
    <property type="evidence" value="ECO:0007669"/>
    <property type="project" value="TreeGrafter"/>
</dbReference>
<dbReference type="InterPro" id="IPR011990">
    <property type="entry name" value="TPR-like_helical_dom_sf"/>
</dbReference>
<name>E6PFA0_9ZZZZ</name>
<dbReference type="GO" id="GO:0052621">
    <property type="term" value="F:diguanylate cyclase activity"/>
    <property type="evidence" value="ECO:0007669"/>
    <property type="project" value="TreeGrafter"/>
</dbReference>
<sequence>MDGPSQPERVQQRQRRDRDLVKGAALLLSTDRPLPHLYDEFVSLLAQFVDASIVLILAPERESLQCVYAYLDGVGGVPDNPGVPHESTSARVYREADARLYARAHEWNATNYLRLGERIREPESAIFVPILFGGRSIGVLSVQSTQSAAYDGDDLALLETCALYLGARMHSDLGRRDAERFERLAHVDELTAIPNRRNFEETFEREATRARRIGRRLALLMIDVDLFKEFNDRYGHIAGDACLQQIAATIAQALRRPTDLAARYGGEEFVVLLPETELSGALGVAELLRASIAALGIPHGGSTLGMVSVSIGCASGMPRGNTERQQLVEAADAALYRAKHAGRNRVAAEHPINVGPSVERKSAFDGVPVFSGRFIERTEDIRRLTVAIERSALVSLIGTAGIGKTRTAIEAIQRLLHRFPDGAWFVDLAGCADERDTEASIVEGLAPLVRPGSSMRECVRAFQRSRGLLLLDACDRAPRAVASCIDLLLDGAPEMRIVATARTALGVLGEAPLRLERLGQHASEQLFSSRFEETVREPLDVALLEAQLPSLHGHPLAIELTANYLGALPADLRSRGGRVGVEDVASVRNAATNAHVDRTLERVFKRCYMALDEDRRRVLRRVSMLAGVWSATAAHALCRSEVPDCEATMEALDELVRRGLLRKQAFGERTRYRVVDALRAPAHDALAQAGEVAMVAIRYREYYEELAASMTARFRREPSTRLISLLNDESSNIRVVLQMLLAEGEFERAALLLDGLRAWTWERGALHLQTQLGRLEEAEPRFIACGKRAEAAFSLAMAGVIVRNDPSRASAYARTAYDLYEELGDRIRTSYALNAFLASDYIATGTTSLEWERALKNAIAVAEEHGEATLVVDLMHRLGVLYTQQREVKSLGKAMECFTSCIDRLEANGDRERAARHYGSSADVAFYSGDVADAIARVRRAIAIYEQSDEVWSIAIQYMNLTVYAAFAHDFVTARVALAKTFDYASRFDDALVQSSGFDTAIHLAALSGKHREAAILTGYADASRGERSARQTRDQILLDRTLADVRKTVSTEEFDRLYERGLSLSPAEADALARSL</sequence>
<protein>
    <recommendedName>
        <fullName evidence="1">GGDEF domain-containing protein</fullName>
    </recommendedName>
</protein>
<evidence type="ECO:0000259" key="1">
    <source>
        <dbReference type="PROSITE" id="PS50887"/>
    </source>
</evidence>
<dbReference type="Pfam" id="PF00990">
    <property type="entry name" value="GGDEF"/>
    <property type="match status" value="1"/>
</dbReference>
<dbReference type="Gene3D" id="3.40.50.300">
    <property type="entry name" value="P-loop containing nucleotide triphosphate hydrolases"/>
    <property type="match status" value="1"/>
</dbReference>
<dbReference type="Pfam" id="PF13185">
    <property type="entry name" value="GAF_2"/>
    <property type="match status" value="1"/>
</dbReference>
<feature type="domain" description="GGDEF" evidence="1">
    <location>
        <begin position="215"/>
        <end position="351"/>
    </location>
</feature>
<evidence type="ECO:0000313" key="2">
    <source>
        <dbReference type="EMBL" id="CBH75136.1"/>
    </source>
</evidence>
<dbReference type="Gene3D" id="3.30.70.270">
    <property type="match status" value="1"/>
</dbReference>
<dbReference type="InterPro" id="IPR003018">
    <property type="entry name" value="GAF"/>
</dbReference>
<dbReference type="SUPFAM" id="SSF52540">
    <property type="entry name" value="P-loop containing nucleoside triphosphate hydrolases"/>
    <property type="match status" value="1"/>
</dbReference>
<dbReference type="SMART" id="SM00065">
    <property type="entry name" value="GAF"/>
    <property type="match status" value="1"/>
</dbReference>
<dbReference type="SMART" id="SM00267">
    <property type="entry name" value="GGDEF"/>
    <property type="match status" value="1"/>
</dbReference>
<dbReference type="PROSITE" id="PS50887">
    <property type="entry name" value="GGDEF"/>
    <property type="match status" value="1"/>
</dbReference>
<dbReference type="SUPFAM" id="SSF55781">
    <property type="entry name" value="GAF domain-like"/>
    <property type="match status" value="1"/>
</dbReference>
<dbReference type="Gene3D" id="1.25.40.10">
    <property type="entry name" value="Tetratricopeptide repeat domain"/>
    <property type="match status" value="1"/>
</dbReference>
<dbReference type="InterPro" id="IPR027417">
    <property type="entry name" value="P-loop_NTPase"/>
</dbReference>
<dbReference type="NCBIfam" id="TIGR00254">
    <property type="entry name" value="GGDEF"/>
    <property type="match status" value="1"/>
</dbReference>
<dbReference type="InterPro" id="IPR050469">
    <property type="entry name" value="Diguanylate_Cyclase"/>
</dbReference>
<dbReference type="InterPro" id="IPR029016">
    <property type="entry name" value="GAF-like_dom_sf"/>
</dbReference>
<gene>
    <name evidence="2" type="ORF">CARN1_0311</name>
</gene>
<dbReference type="SUPFAM" id="SSF48452">
    <property type="entry name" value="TPR-like"/>
    <property type="match status" value="1"/>
</dbReference>